<dbReference type="Pfam" id="PF17919">
    <property type="entry name" value="RT_RNaseH_2"/>
    <property type="match status" value="1"/>
</dbReference>
<dbReference type="PANTHER" id="PTHR37984">
    <property type="entry name" value="PROTEIN CBG26694"/>
    <property type="match status" value="1"/>
</dbReference>
<protein>
    <submittedName>
        <fullName evidence="3">Retrovirus-related Pol poly from transposon</fullName>
    </submittedName>
</protein>
<dbReference type="Gene3D" id="3.30.420.10">
    <property type="entry name" value="Ribonuclease H-like superfamily/Ribonuclease H"/>
    <property type="match status" value="1"/>
</dbReference>
<dbReference type="AlphaFoldDB" id="A0A6S7GA68"/>
<feature type="compositionally biased region" description="Basic and acidic residues" evidence="1">
    <location>
        <begin position="133"/>
        <end position="176"/>
    </location>
</feature>
<dbReference type="InterPro" id="IPR050951">
    <property type="entry name" value="Retrovirus_Pol_polyprotein"/>
</dbReference>
<name>A0A6S7GA68_PARCT</name>
<dbReference type="InterPro" id="IPR043502">
    <property type="entry name" value="DNA/RNA_pol_sf"/>
</dbReference>
<evidence type="ECO:0000313" key="3">
    <source>
        <dbReference type="EMBL" id="CAB3985366.1"/>
    </source>
</evidence>
<organism evidence="3 4">
    <name type="scientific">Paramuricea clavata</name>
    <name type="common">Red gorgonian</name>
    <name type="synonym">Violescent sea-whip</name>
    <dbReference type="NCBI Taxonomy" id="317549"/>
    <lineage>
        <taxon>Eukaryota</taxon>
        <taxon>Metazoa</taxon>
        <taxon>Cnidaria</taxon>
        <taxon>Anthozoa</taxon>
        <taxon>Octocorallia</taxon>
        <taxon>Malacalcyonacea</taxon>
        <taxon>Plexauridae</taxon>
        <taxon>Paramuricea</taxon>
    </lineage>
</organism>
<dbReference type="InterPro" id="IPR001584">
    <property type="entry name" value="Integrase_cat-core"/>
</dbReference>
<dbReference type="InterPro" id="IPR012337">
    <property type="entry name" value="RNaseH-like_sf"/>
</dbReference>
<dbReference type="InterPro" id="IPR041577">
    <property type="entry name" value="RT_RNaseH_2"/>
</dbReference>
<accession>A0A6S7GA68</accession>
<dbReference type="PANTHER" id="PTHR37984:SF11">
    <property type="entry name" value="INTEGRASE CATALYTIC DOMAIN-CONTAINING PROTEIN"/>
    <property type="match status" value="1"/>
</dbReference>
<feature type="region of interest" description="Disordered" evidence="1">
    <location>
        <begin position="131"/>
        <end position="181"/>
    </location>
</feature>
<dbReference type="Pfam" id="PF17921">
    <property type="entry name" value="Integrase_H2C2"/>
    <property type="match status" value="1"/>
</dbReference>
<evidence type="ECO:0000313" key="4">
    <source>
        <dbReference type="Proteomes" id="UP001152795"/>
    </source>
</evidence>
<dbReference type="Proteomes" id="UP001152795">
    <property type="component" value="Unassembled WGS sequence"/>
</dbReference>
<feature type="compositionally biased region" description="Polar residues" evidence="1">
    <location>
        <begin position="1031"/>
        <end position="1040"/>
    </location>
</feature>
<dbReference type="SUPFAM" id="SSF56672">
    <property type="entry name" value="DNA/RNA polymerases"/>
    <property type="match status" value="1"/>
</dbReference>
<feature type="non-terminal residue" evidence="3">
    <location>
        <position position="1"/>
    </location>
</feature>
<gene>
    <name evidence="3" type="ORF">PACLA_8A030651</name>
</gene>
<dbReference type="FunFam" id="3.30.70.270:FF:000026">
    <property type="entry name" value="Transposon Ty3-G Gag-Pol polyprotein"/>
    <property type="match status" value="1"/>
</dbReference>
<dbReference type="Pfam" id="PF00078">
    <property type="entry name" value="RVT_1"/>
    <property type="match status" value="1"/>
</dbReference>
<dbReference type="Pfam" id="PF00665">
    <property type="entry name" value="rve"/>
    <property type="match status" value="1"/>
</dbReference>
<dbReference type="CDD" id="cd09274">
    <property type="entry name" value="RNase_HI_RT_Ty3"/>
    <property type="match status" value="1"/>
</dbReference>
<dbReference type="CDD" id="cd01647">
    <property type="entry name" value="RT_LTR"/>
    <property type="match status" value="1"/>
</dbReference>
<dbReference type="GO" id="GO:0003676">
    <property type="term" value="F:nucleic acid binding"/>
    <property type="evidence" value="ECO:0007669"/>
    <property type="project" value="InterPro"/>
</dbReference>
<evidence type="ECO:0000259" key="2">
    <source>
        <dbReference type="PROSITE" id="PS50994"/>
    </source>
</evidence>
<dbReference type="InterPro" id="IPR043128">
    <property type="entry name" value="Rev_trsase/Diguanyl_cyclase"/>
</dbReference>
<dbReference type="InterPro" id="IPR000477">
    <property type="entry name" value="RT_dom"/>
</dbReference>
<dbReference type="FunFam" id="3.30.70.270:FF:000003">
    <property type="entry name" value="Transposon Ty3-G Gag-Pol polyprotein"/>
    <property type="match status" value="1"/>
</dbReference>
<dbReference type="PROSITE" id="PS50994">
    <property type="entry name" value="INTEGRASE"/>
    <property type="match status" value="1"/>
</dbReference>
<feature type="compositionally biased region" description="Basic and acidic residues" evidence="1">
    <location>
        <begin position="1012"/>
        <end position="1029"/>
    </location>
</feature>
<proteinExistence type="predicted"/>
<dbReference type="InterPro" id="IPR041588">
    <property type="entry name" value="Integrase_H2C2"/>
</dbReference>
<reference evidence="3" key="1">
    <citation type="submission" date="2020-04" db="EMBL/GenBank/DDBJ databases">
        <authorList>
            <person name="Alioto T."/>
            <person name="Alioto T."/>
            <person name="Gomez Garrido J."/>
        </authorList>
    </citation>
    <scope>NUCLEOTIDE SEQUENCE</scope>
    <source>
        <strain evidence="3">A484AB</strain>
    </source>
</reference>
<evidence type="ECO:0000256" key="1">
    <source>
        <dbReference type="SAM" id="MobiDB-lite"/>
    </source>
</evidence>
<dbReference type="SUPFAM" id="SSF53098">
    <property type="entry name" value="Ribonuclease H-like"/>
    <property type="match status" value="1"/>
</dbReference>
<dbReference type="InterPro" id="IPR036397">
    <property type="entry name" value="RNaseH_sf"/>
</dbReference>
<comment type="caution">
    <text evidence="3">The sequence shown here is derived from an EMBL/GenBank/DDBJ whole genome shotgun (WGS) entry which is preliminary data.</text>
</comment>
<sequence length="1050" mass="120090">GKQTSAGSQEAKDYKTGLKLLTDYFSPKKNKTFEIYKFRQAQQLDSESVDKFYTRLRQLASTCEFTNTDDEIRSQIIQRCSSKKLRENSLRDDNMTLAKLLEHARALENSTKQALDMEKGMDNSTQELATLRINEDENRRNESHNTTRHDTRSRSSFDNKSPEFSRQNNTDRRINDNRSMSKTFCQESTSEILTTNNNVDQRPQALNLMNIFTRCKANKPHQASLQNPKTQKLQNNTKRNSIRLKKPKTQVYAYGSTTPLWYYKTAQELDLIRLDGVCKMRGVEIKLHIDPNVPPIAQPERRIPFHLRNKVAEELKRLEENDIIEDATDMRLPNQSRHITTFATHKGLKRYKRLNFGTSSAAEIFQHTIQHALEGINGVLNISDDIIIFGKTTAEHDKALKEIFQRLSDKGLTLNPDKCVFDKENFDFFGYTFGPAGMKPDPKKVLAIQDATPPTNTAELRSFLGTVNYVSRFIYDFSTITAPLRALTRHGTKWQWTKQHQHAFDELKRRLTTSPTMAYFDPAKDTELVVDASPVGLGAILTQKTSDSGTNIVAYASRSLSPVEQRYSQTEREALACVWGCEKFHLYVYGAPFTLITDHKPLIHIFNNPKAKPPARLERWNLRLQPYNFTVRYEPGKTNPADYISRHPLQNQPLRERNIAEEYVSLLTTSAVPIAMTLAEIQDATLKDPTLQKLAEIIRSQQWHSVLDTDHSCPNDKDKYNLRDLKAFHKIPHEGHQGLIKTKRLLREKIWFPRIDQQAGEMIKHCLPCQAANPESKLEPLKMSPLPLGPWQNVAADFYGPLPTGQTFMVVIDQYSRFVEVEIVSSTSAAAAIPKLDKIFATHGIPDLLKTDNGPPFTSHAFKVFATELGFKHRKITPLWPKANAEAERFMRKSPAELLMGRQIKIKLPEMPTLHPTQPAITNKDSAAKRKMKYHADKRSYGKPNKFSVGDLVLPRQEKKNKFTTPFRAEPYRITEINGSMITATSKDQTITRNSSHFKLLPSDMELSEPSAPKERDEGGEQEREKENSELNDQAVNMNSHRYPVNAYDC</sequence>
<feature type="region of interest" description="Disordered" evidence="1">
    <location>
        <begin position="1000"/>
        <end position="1050"/>
    </location>
</feature>
<feature type="domain" description="Integrase catalytic" evidence="2">
    <location>
        <begin position="786"/>
        <end position="892"/>
    </location>
</feature>
<keyword evidence="4" id="KW-1185">Reference proteome</keyword>
<dbReference type="GO" id="GO:0015074">
    <property type="term" value="P:DNA integration"/>
    <property type="evidence" value="ECO:0007669"/>
    <property type="project" value="InterPro"/>
</dbReference>
<dbReference type="Gene3D" id="3.10.10.10">
    <property type="entry name" value="HIV Type 1 Reverse Transcriptase, subunit A, domain 1"/>
    <property type="match status" value="1"/>
</dbReference>
<dbReference type="Gene3D" id="3.30.70.270">
    <property type="match status" value="2"/>
</dbReference>
<dbReference type="EMBL" id="CACRXK020000864">
    <property type="protein sequence ID" value="CAB3985366.1"/>
    <property type="molecule type" value="Genomic_DNA"/>
</dbReference>
<dbReference type="Gene3D" id="1.10.340.70">
    <property type="match status" value="1"/>
</dbReference>